<proteinExistence type="predicted"/>
<sequence length="69" mass="7696">MELGQLHCSEANKTDIPSDFLFASQYQLTTKAKNKGQYFGYSCLSVHTSKLDLLASLRSEGWGAKRVQP</sequence>
<reference evidence="2" key="1">
    <citation type="journal article" date="2019" name="Int. J. Syst. Evol. Microbiol.">
        <title>The Global Catalogue of Microorganisms (GCM) 10K type strain sequencing project: providing services to taxonomists for standard genome sequencing and annotation.</title>
        <authorList>
            <consortium name="The Broad Institute Genomics Platform"/>
            <consortium name="The Broad Institute Genome Sequencing Center for Infectious Disease"/>
            <person name="Wu L."/>
            <person name="Ma J."/>
        </authorList>
    </citation>
    <scope>NUCLEOTIDE SEQUENCE [LARGE SCALE GENOMIC DNA]</scope>
    <source>
        <strain evidence="2">CGMCC 1.15197</strain>
    </source>
</reference>
<organism evidence="1 2">
    <name type="scientific">Hymenobacter cavernae</name>
    <dbReference type="NCBI Taxonomy" id="2044852"/>
    <lineage>
        <taxon>Bacteria</taxon>
        <taxon>Pseudomonadati</taxon>
        <taxon>Bacteroidota</taxon>
        <taxon>Cytophagia</taxon>
        <taxon>Cytophagales</taxon>
        <taxon>Hymenobacteraceae</taxon>
        <taxon>Hymenobacter</taxon>
    </lineage>
</organism>
<dbReference type="Proteomes" id="UP000632273">
    <property type="component" value="Unassembled WGS sequence"/>
</dbReference>
<evidence type="ECO:0000313" key="1">
    <source>
        <dbReference type="EMBL" id="GGF00090.1"/>
    </source>
</evidence>
<evidence type="ECO:0000313" key="2">
    <source>
        <dbReference type="Proteomes" id="UP000632273"/>
    </source>
</evidence>
<gene>
    <name evidence="1" type="ORF">GCM10011383_08750</name>
</gene>
<dbReference type="EMBL" id="BMHT01000001">
    <property type="protein sequence ID" value="GGF00090.1"/>
    <property type="molecule type" value="Genomic_DNA"/>
</dbReference>
<keyword evidence="2" id="KW-1185">Reference proteome</keyword>
<name>A0ABQ1TRI1_9BACT</name>
<comment type="caution">
    <text evidence="1">The sequence shown here is derived from an EMBL/GenBank/DDBJ whole genome shotgun (WGS) entry which is preliminary data.</text>
</comment>
<protein>
    <submittedName>
        <fullName evidence="1">Uncharacterized protein</fullName>
    </submittedName>
</protein>
<accession>A0ABQ1TRI1</accession>